<dbReference type="AlphaFoldDB" id="A0A8E3MGP7"/>
<gene>
    <name evidence="4" type="ORF">CEP48_06575</name>
</gene>
<evidence type="ECO:0000256" key="1">
    <source>
        <dbReference type="ARBA" id="ARBA00023015"/>
    </source>
</evidence>
<dbReference type="Pfam" id="PF13411">
    <property type="entry name" value="MerR_1"/>
    <property type="match status" value="1"/>
</dbReference>
<dbReference type="SUPFAM" id="SSF46955">
    <property type="entry name" value="Putative DNA-binding domain"/>
    <property type="match status" value="1"/>
</dbReference>
<dbReference type="RefSeq" id="WP_261920363.1">
    <property type="nucleotide sequence ID" value="NZ_CP022011.1"/>
</dbReference>
<keyword evidence="3" id="KW-0804">Transcription</keyword>
<organism evidence="4 5">
    <name type="scientific">Mergibacter septicus</name>
    <dbReference type="NCBI Taxonomy" id="221402"/>
    <lineage>
        <taxon>Bacteria</taxon>
        <taxon>Pseudomonadati</taxon>
        <taxon>Pseudomonadota</taxon>
        <taxon>Gammaproteobacteria</taxon>
        <taxon>Pasteurellales</taxon>
        <taxon>Pasteurellaceae</taxon>
        <taxon>Mergibacter</taxon>
    </lineage>
</organism>
<proteinExistence type="predicted"/>
<dbReference type="InterPro" id="IPR047057">
    <property type="entry name" value="MerR_fam"/>
</dbReference>
<dbReference type="SMART" id="SM00422">
    <property type="entry name" value="HTH_MERR"/>
    <property type="match status" value="1"/>
</dbReference>
<evidence type="ECO:0000256" key="2">
    <source>
        <dbReference type="ARBA" id="ARBA00023125"/>
    </source>
</evidence>
<dbReference type="GO" id="GO:0003700">
    <property type="term" value="F:DNA-binding transcription factor activity"/>
    <property type="evidence" value="ECO:0007669"/>
    <property type="project" value="InterPro"/>
</dbReference>
<dbReference type="PRINTS" id="PR00040">
    <property type="entry name" value="HTHMERR"/>
</dbReference>
<keyword evidence="5" id="KW-1185">Reference proteome</keyword>
<dbReference type="EMBL" id="CP022011">
    <property type="protein sequence ID" value="QDJ15117.1"/>
    <property type="molecule type" value="Genomic_DNA"/>
</dbReference>
<evidence type="ECO:0000313" key="5">
    <source>
        <dbReference type="Proteomes" id="UP000955338"/>
    </source>
</evidence>
<dbReference type="PROSITE" id="PS50937">
    <property type="entry name" value="HTH_MERR_2"/>
    <property type="match status" value="1"/>
</dbReference>
<protein>
    <submittedName>
        <fullName evidence="4">MerR family transcriptional regulator</fullName>
    </submittedName>
</protein>
<evidence type="ECO:0000313" key="4">
    <source>
        <dbReference type="EMBL" id="QDJ15117.1"/>
    </source>
</evidence>
<accession>A0A8E3MGP7</accession>
<dbReference type="InterPro" id="IPR009061">
    <property type="entry name" value="DNA-bd_dom_put_sf"/>
</dbReference>
<dbReference type="PANTHER" id="PTHR30204">
    <property type="entry name" value="REDOX-CYCLING DRUG-SENSING TRANSCRIPTIONAL ACTIVATOR SOXR"/>
    <property type="match status" value="1"/>
</dbReference>
<dbReference type="Gene3D" id="1.10.1660.10">
    <property type="match status" value="1"/>
</dbReference>
<keyword evidence="2" id="KW-0238">DNA-binding</keyword>
<dbReference type="InterPro" id="IPR000551">
    <property type="entry name" value="MerR-type_HTH_dom"/>
</dbReference>
<evidence type="ECO:0000256" key="3">
    <source>
        <dbReference type="ARBA" id="ARBA00023163"/>
    </source>
</evidence>
<dbReference type="PANTHER" id="PTHR30204:SF94">
    <property type="entry name" value="HEAVY METAL-DEPENDENT TRANSCRIPTIONAL REGULATOR HI_0293-RELATED"/>
    <property type="match status" value="1"/>
</dbReference>
<keyword evidence="1" id="KW-0805">Transcription regulation</keyword>
<sequence length="135" mass="15792">MTDFLKINQLSQQSGINLETIRYYEKIGLLPPPMRANNGYRLYSQQSLDLLHFIKKCRTLGFSLKEIKQLNQLRTNLTADCENADKLIQTHLKQVQIKLQQLKEIENFLQSIAQCNQHRIEDCKVISGIEQKEFI</sequence>
<dbReference type="GO" id="GO:0003677">
    <property type="term" value="F:DNA binding"/>
    <property type="evidence" value="ECO:0007669"/>
    <property type="project" value="UniProtKB-KW"/>
</dbReference>
<reference evidence="4" key="1">
    <citation type="submission" date="2017-06" db="EMBL/GenBank/DDBJ databases">
        <title>Genome sequencing of pathogenic and non-pathogenic strains within Bisgaard taxon 40.</title>
        <authorList>
            <person name="Ladner J.T."/>
            <person name="Lovett S.P."/>
            <person name="Koroleva G."/>
            <person name="Lorch J.M."/>
        </authorList>
    </citation>
    <scope>NUCLEOTIDE SEQUENCE</scope>
    <source>
        <strain evidence="4">27576-1-I1</strain>
    </source>
</reference>
<dbReference type="Proteomes" id="UP000955338">
    <property type="component" value="Chromosome"/>
</dbReference>
<name>A0A8E3MGP7_9PAST</name>